<keyword evidence="3" id="KW-0949">S-adenosyl-L-methionine</keyword>
<dbReference type="Proteomes" id="UP000494330">
    <property type="component" value="Unassembled WGS sequence"/>
</dbReference>
<dbReference type="AlphaFoldDB" id="A0A6J5DS77"/>
<dbReference type="GO" id="GO:0008168">
    <property type="term" value="F:methyltransferase activity"/>
    <property type="evidence" value="ECO:0007669"/>
    <property type="project" value="UniProtKB-KW"/>
</dbReference>
<evidence type="ECO:0000256" key="2">
    <source>
        <dbReference type="ARBA" id="ARBA00022679"/>
    </source>
</evidence>
<evidence type="ECO:0000256" key="1">
    <source>
        <dbReference type="ARBA" id="ARBA00022603"/>
    </source>
</evidence>
<dbReference type="SUPFAM" id="SSF53335">
    <property type="entry name" value="S-adenosyl-L-methionine-dependent methyltransferases"/>
    <property type="match status" value="1"/>
</dbReference>
<evidence type="ECO:0000259" key="4">
    <source>
        <dbReference type="Pfam" id="PF13649"/>
    </source>
</evidence>
<dbReference type="GO" id="GO:0032259">
    <property type="term" value="P:methylation"/>
    <property type="evidence" value="ECO:0007669"/>
    <property type="project" value="UniProtKB-KW"/>
</dbReference>
<evidence type="ECO:0000256" key="3">
    <source>
        <dbReference type="ARBA" id="ARBA00022691"/>
    </source>
</evidence>
<evidence type="ECO:0000313" key="6">
    <source>
        <dbReference type="Proteomes" id="UP000494330"/>
    </source>
</evidence>
<evidence type="ECO:0000313" key="5">
    <source>
        <dbReference type="EMBL" id="VWB44440.1"/>
    </source>
</evidence>
<dbReference type="Pfam" id="PF13649">
    <property type="entry name" value="Methyltransf_25"/>
    <property type="match status" value="1"/>
</dbReference>
<dbReference type="EMBL" id="CABVQD010000004">
    <property type="protein sequence ID" value="VWB44440.1"/>
    <property type="molecule type" value="Genomic_DNA"/>
</dbReference>
<feature type="domain" description="Methyltransferase" evidence="4">
    <location>
        <begin position="45"/>
        <end position="134"/>
    </location>
</feature>
<proteinExistence type="predicted"/>
<dbReference type="PANTHER" id="PTHR43464:SF19">
    <property type="entry name" value="UBIQUINONE BIOSYNTHESIS O-METHYLTRANSFERASE, MITOCHONDRIAL"/>
    <property type="match status" value="1"/>
</dbReference>
<gene>
    <name evidence="5" type="ORF">BPA30113_01871</name>
</gene>
<dbReference type="PANTHER" id="PTHR43464">
    <property type="entry name" value="METHYLTRANSFERASE"/>
    <property type="match status" value="1"/>
</dbReference>
<sequence>MVDRPTLDAYDAHAAQYAQDWLDQAAPDDMYALLEQHFSPGPTADVGCGAGRDTAWLASRGFDVRGYDASAALLDEARRHHPGLTFELAALPALAGVPSGAFRNVLCETVVMHLDQADAAAAVARLADLLMPGGTLYLSWRVAGNGASRDERGRLYTPLDSARMRAALGAGAQVIDEYEVVSASSGKRVHRLIVRKAAGAALTRG</sequence>
<dbReference type="Gene3D" id="3.40.50.150">
    <property type="entry name" value="Vaccinia Virus protein VP39"/>
    <property type="match status" value="1"/>
</dbReference>
<accession>A0A6J5DS77</accession>
<keyword evidence="6" id="KW-1185">Reference proteome</keyword>
<keyword evidence="2 5" id="KW-0808">Transferase</keyword>
<dbReference type="InterPro" id="IPR041698">
    <property type="entry name" value="Methyltransf_25"/>
</dbReference>
<dbReference type="InterPro" id="IPR029063">
    <property type="entry name" value="SAM-dependent_MTases_sf"/>
</dbReference>
<dbReference type="RefSeq" id="WP_031398514.1">
    <property type="nucleotide sequence ID" value="NZ_CABVQD010000004.1"/>
</dbReference>
<organism evidence="5 6">
    <name type="scientific">Burkholderia paludis</name>
    <dbReference type="NCBI Taxonomy" id="1506587"/>
    <lineage>
        <taxon>Bacteria</taxon>
        <taxon>Pseudomonadati</taxon>
        <taxon>Pseudomonadota</taxon>
        <taxon>Betaproteobacteria</taxon>
        <taxon>Burkholderiales</taxon>
        <taxon>Burkholderiaceae</taxon>
        <taxon>Burkholderia</taxon>
        <taxon>Burkholderia cepacia complex</taxon>
    </lineage>
</organism>
<reference evidence="5 6" key="1">
    <citation type="submission" date="2019-09" db="EMBL/GenBank/DDBJ databases">
        <authorList>
            <person name="Depoorter E."/>
        </authorList>
    </citation>
    <scope>NUCLEOTIDE SEQUENCE [LARGE SCALE GENOMIC DNA]</scope>
    <source>
        <strain evidence="5">LMG 30113</strain>
    </source>
</reference>
<protein>
    <submittedName>
        <fullName evidence="5">SAM-dependent methyltransferase</fullName>
    </submittedName>
</protein>
<name>A0A6J5DS77_9BURK</name>
<keyword evidence="1 5" id="KW-0489">Methyltransferase</keyword>